<comment type="caution">
    <text evidence="1">The sequence shown here is derived from an EMBL/GenBank/DDBJ whole genome shotgun (WGS) entry which is preliminary data.</text>
</comment>
<organism evidence="1 2">
    <name type="scientific">Paraphoma chrysanthemicola</name>
    <dbReference type="NCBI Taxonomy" id="798071"/>
    <lineage>
        <taxon>Eukaryota</taxon>
        <taxon>Fungi</taxon>
        <taxon>Dikarya</taxon>
        <taxon>Ascomycota</taxon>
        <taxon>Pezizomycotina</taxon>
        <taxon>Dothideomycetes</taxon>
        <taxon>Pleosporomycetidae</taxon>
        <taxon>Pleosporales</taxon>
        <taxon>Pleosporineae</taxon>
        <taxon>Phaeosphaeriaceae</taxon>
        <taxon>Paraphoma</taxon>
    </lineage>
</organism>
<keyword evidence="2" id="KW-1185">Reference proteome</keyword>
<dbReference type="Proteomes" id="UP000813461">
    <property type="component" value="Unassembled WGS sequence"/>
</dbReference>
<gene>
    <name evidence="1" type="ORF">FB567DRAFT_526712</name>
</gene>
<evidence type="ECO:0000313" key="2">
    <source>
        <dbReference type="Proteomes" id="UP000813461"/>
    </source>
</evidence>
<dbReference type="AlphaFoldDB" id="A0A8K0VYB1"/>
<evidence type="ECO:0000313" key="1">
    <source>
        <dbReference type="EMBL" id="KAH7086996.1"/>
    </source>
</evidence>
<sequence>MMHTLKMLLRSSCSQSWKHRMYLPFTLLRVCAVLLVERPPQNSKLTAYSAPIDSHPSHRAIAHIETMPVRNPNITNDWPLANPGTLHSLVPNPASNTVAHHSSLPPPCVSAMHSPRVCDAGYRCPRDFAQLLTRKHGCCFVTCPSLLRAMHRQCSRRCTWRSFFVCKVSKRCIVMQGDGQCRMRSAFIGSACGEDEAREPWGCAWIDDGECGWVWCGVCGQCYLASLLLEFTKVSLNSDRSPMITVVEAWSTRKVVTTRETR</sequence>
<dbReference type="EMBL" id="JAGMVJ010000010">
    <property type="protein sequence ID" value="KAH7086996.1"/>
    <property type="molecule type" value="Genomic_DNA"/>
</dbReference>
<proteinExistence type="predicted"/>
<name>A0A8K0VYB1_9PLEO</name>
<protein>
    <submittedName>
        <fullName evidence="1">Uncharacterized protein</fullName>
    </submittedName>
</protein>
<accession>A0A8K0VYB1</accession>
<reference evidence="1" key="1">
    <citation type="journal article" date="2021" name="Nat. Commun.">
        <title>Genetic determinants of endophytism in the Arabidopsis root mycobiome.</title>
        <authorList>
            <person name="Mesny F."/>
            <person name="Miyauchi S."/>
            <person name="Thiergart T."/>
            <person name="Pickel B."/>
            <person name="Atanasova L."/>
            <person name="Karlsson M."/>
            <person name="Huettel B."/>
            <person name="Barry K.W."/>
            <person name="Haridas S."/>
            <person name="Chen C."/>
            <person name="Bauer D."/>
            <person name="Andreopoulos W."/>
            <person name="Pangilinan J."/>
            <person name="LaButti K."/>
            <person name="Riley R."/>
            <person name="Lipzen A."/>
            <person name="Clum A."/>
            <person name="Drula E."/>
            <person name="Henrissat B."/>
            <person name="Kohler A."/>
            <person name="Grigoriev I.V."/>
            <person name="Martin F.M."/>
            <person name="Hacquard S."/>
        </authorList>
    </citation>
    <scope>NUCLEOTIDE SEQUENCE</scope>
    <source>
        <strain evidence="1">MPI-SDFR-AT-0120</strain>
    </source>
</reference>